<sequence>MSQVTLLDEVSQWNQETCQQELKTVLPKLVAMHHDTDSWEEHTNILQIITSSFLPHLSLSELETGCFSTVLPKVVKVFASLLEEIGKQIGGLSSQNTELHVLLRNILKMMVQTLESLSGCVRHVCSFVESVSFHAIRSLPSCILRVLKDTFQHCKDSEVMYSGRLSMVGDLLQGLFKEAYSLQKGLMELMDKINLEDTASEEEVSDIVTVIHSLLDICSIISRLDIALHANTWKFIVKQSVKYQSFVEDRLHHTDIAFSLCEDLCTSVQNCLELAQQIQQAGLQEIVHCPEYKLFQKATKMCRFFANTLVHYTKEFKAFLAKSCRRFHQLYIQIHSKFPPSVCAPSVPSALSEELRVAVLVPMHAMLTQLLSFQPFAESVLDPDHKCSTECCLPQCLLLVSVLGKLSSQPEEALQLWSDGSQFSEETPRWSVFEAVLHSFRRCMLERAVPVWLPGVMLRGQAQGRVSLHQYVCVHMCACVAVLPTQHFAPLERSLLAAVLQADTQTAVLATDVWCFLARYGTAELCFHHVLLIAHLIRSCPGEGYQMFHLALLLRRLLFLMTPKHQVEFVERFPPAQEENLCVWRHTLLRCLCTEARMRVEEEVLARASVVLQELQNSGYRMGDIQRLNRILGCVLMLMGGSNLQAECVGSSVKIISQLWSRMSSNQAVSCLSGLTIQKCPDDLLLAALEFLGSLGKVFISPSIQVYVEYECQVLPRISGLFNGLLTHPSWLILHHVLEAFGLFAEITNHEEVISQTLTSEEIKTKVLNYLSKTVSHQESEEARLERLKEWRSIIEKHCEQMECEDNSPVHTPLTEEPCPKRARQETKVEEEYERYLQTAESALKALQAIVGPGHNPSPPQWVKTRLEVLQSLISQINTTTVEQP</sequence>
<dbReference type="PANTHER" id="PTHR16071:SF2">
    <property type="entry name" value="FIGNL1-INTERACTING REGULATOR OF RECOMBINATION AND MITOSIS"/>
    <property type="match status" value="1"/>
</dbReference>
<proteinExistence type="predicted"/>
<gene>
    <name evidence="1" type="primary">LOC107696171</name>
</gene>
<dbReference type="Proteomes" id="UP000472260">
    <property type="component" value="Unassembled WGS sequence"/>
</dbReference>
<name>A0A671P217_9TELE</name>
<evidence type="ECO:0000313" key="1">
    <source>
        <dbReference type="Ensembl" id="ENSSANP00000052692.1"/>
    </source>
</evidence>
<organism evidence="1 2">
    <name type="scientific">Sinocyclocheilus anshuiensis</name>
    <dbReference type="NCBI Taxonomy" id="1608454"/>
    <lineage>
        <taxon>Eukaryota</taxon>
        <taxon>Metazoa</taxon>
        <taxon>Chordata</taxon>
        <taxon>Craniata</taxon>
        <taxon>Vertebrata</taxon>
        <taxon>Euteleostomi</taxon>
        <taxon>Actinopterygii</taxon>
        <taxon>Neopterygii</taxon>
        <taxon>Teleostei</taxon>
        <taxon>Ostariophysi</taxon>
        <taxon>Cypriniformes</taxon>
        <taxon>Cyprinidae</taxon>
        <taxon>Cyprininae</taxon>
        <taxon>Sinocyclocheilus</taxon>
    </lineage>
</organism>
<protein>
    <submittedName>
        <fullName evidence="1">14 kDa phosphohistidine phosphatase-like</fullName>
    </submittedName>
</protein>
<dbReference type="Pfam" id="PF14868">
    <property type="entry name" value="DUF4487"/>
    <property type="match status" value="1"/>
</dbReference>
<dbReference type="InterPro" id="IPR027902">
    <property type="entry name" value="DUF4487"/>
</dbReference>
<dbReference type="InterPro" id="IPR016024">
    <property type="entry name" value="ARM-type_fold"/>
</dbReference>
<dbReference type="AlphaFoldDB" id="A0A671P217"/>
<dbReference type="PANTHER" id="PTHR16071">
    <property type="entry name" value="CHROMOSOME 1 OPEN READING FRAME 112"/>
    <property type="match status" value="1"/>
</dbReference>
<reference evidence="1" key="2">
    <citation type="submission" date="2025-09" db="UniProtKB">
        <authorList>
            <consortium name="Ensembl"/>
        </authorList>
    </citation>
    <scope>IDENTIFICATION</scope>
</reference>
<reference evidence="1" key="1">
    <citation type="submission" date="2025-08" db="UniProtKB">
        <authorList>
            <consortium name="Ensembl"/>
        </authorList>
    </citation>
    <scope>IDENTIFICATION</scope>
</reference>
<accession>A0A671P217</accession>
<evidence type="ECO:0000313" key="2">
    <source>
        <dbReference type="Proteomes" id="UP000472260"/>
    </source>
</evidence>
<keyword evidence="2" id="KW-1185">Reference proteome</keyword>
<dbReference type="Ensembl" id="ENSSANT00000056015.1">
    <property type="protein sequence ID" value="ENSSANP00000052692.1"/>
    <property type="gene ID" value="ENSSANG00000026314.1"/>
</dbReference>
<dbReference type="SUPFAM" id="SSF48371">
    <property type="entry name" value="ARM repeat"/>
    <property type="match status" value="1"/>
</dbReference>